<evidence type="ECO:0000313" key="4">
    <source>
        <dbReference type="RefSeq" id="XP_034088582.1"/>
    </source>
</evidence>
<feature type="compositionally biased region" description="Polar residues" evidence="1">
    <location>
        <begin position="439"/>
        <end position="455"/>
    </location>
</feature>
<dbReference type="KEGG" id="gacu:117557016"/>
<dbReference type="PROSITE" id="PS50003">
    <property type="entry name" value="PH_DOMAIN"/>
    <property type="match status" value="1"/>
</dbReference>
<dbReference type="Gene3D" id="2.30.29.30">
    <property type="entry name" value="Pleckstrin-homology domain (PH domain)/Phosphotyrosine-binding domain (PTB)"/>
    <property type="match status" value="1"/>
</dbReference>
<evidence type="ECO:0000256" key="1">
    <source>
        <dbReference type="SAM" id="MobiDB-lite"/>
    </source>
</evidence>
<organism evidence="3 4">
    <name type="scientific">Gymnodraco acuticeps</name>
    <name type="common">Antarctic dragonfish</name>
    <dbReference type="NCBI Taxonomy" id="8218"/>
    <lineage>
        <taxon>Eukaryota</taxon>
        <taxon>Metazoa</taxon>
        <taxon>Chordata</taxon>
        <taxon>Craniata</taxon>
        <taxon>Vertebrata</taxon>
        <taxon>Euteleostomi</taxon>
        <taxon>Actinopterygii</taxon>
        <taxon>Neopterygii</taxon>
        <taxon>Teleostei</taxon>
        <taxon>Neoteleostei</taxon>
        <taxon>Acanthomorphata</taxon>
        <taxon>Eupercaria</taxon>
        <taxon>Perciformes</taxon>
        <taxon>Notothenioidei</taxon>
        <taxon>Bathydraconidae</taxon>
        <taxon>Gymnodraco</taxon>
    </lineage>
</organism>
<feature type="region of interest" description="Disordered" evidence="1">
    <location>
        <begin position="183"/>
        <end position="483"/>
    </location>
</feature>
<protein>
    <submittedName>
        <fullName evidence="4">Pleckstrin homology domain-containing family O member 2</fullName>
    </submittedName>
</protein>
<gene>
    <name evidence="4" type="primary">plekho2</name>
</gene>
<feature type="region of interest" description="Disordered" evidence="1">
    <location>
        <begin position="512"/>
        <end position="607"/>
    </location>
</feature>
<dbReference type="InParanoid" id="A0A6P8WM37"/>
<dbReference type="Pfam" id="PF00169">
    <property type="entry name" value="PH"/>
    <property type="match status" value="1"/>
</dbReference>
<dbReference type="InterPro" id="IPR043448">
    <property type="entry name" value="PKHO1/2"/>
</dbReference>
<dbReference type="InterPro" id="IPR001849">
    <property type="entry name" value="PH_domain"/>
</dbReference>
<dbReference type="SMART" id="SM00233">
    <property type="entry name" value="PH"/>
    <property type="match status" value="1"/>
</dbReference>
<feature type="compositionally biased region" description="Basic and acidic residues" evidence="1">
    <location>
        <begin position="512"/>
        <end position="528"/>
    </location>
</feature>
<dbReference type="SUPFAM" id="SSF50729">
    <property type="entry name" value="PH domain-like"/>
    <property type="match status" value="1"/>
</dbReference>
<accession>A0A6P8WM37</accession>
<evidence type="ECO:0000259" key="2">
    <source>
        <dbReference type="PROSITE" id="PS50003"/>
    </source>
</evidence>
<feature type="compositionally biased region" description="Acidic residues" evidence="1">
    <location>
        <begin position="346"/>
        <end position="362"/>
    </location>
</feature>
<evidence type="ECO:0000313" key="3">
    <source>
        <dbReference type="Proteomes" id="UP000515161"/>
    </source>
</evidence>
<sequence>MEDSAKEEPARRKEPKFLGKEGWVKKAPGRLLASYKERYVHVEKTEIVVYENEDLKNCLERLDLENYDKCHELKSPFKKKHRLILIRSSKPGNKVHDVKFQAQNAEDKEAWIKALLDGINRAKNKIFDEVTVDESINLEHVTRTRPKGNRNRRPPTRIHMKEVADVSSDGILRLDLDLENALMPNGTQHSSVDGTQTPREAIKASTPPSNAGENAEKREDPEDEAQTEPEVSPQKKVIKPPMPPTKEAKPNPTPEDEPDKEEGSEKRVLKPPMPPSKEAKPTASPEDTEKAEQMSEKTPDARKKTVPPPTPPNKPGSCSSISILAEASQTHPPTPPSKEKKPSVEPDQEVEGTTDEDEENEESDKKEATGRAVETDLPISKEAPPKPGSPSADGQVFEEESGETISNGIKVSENDPQIPKEQLRMNSSPPPTPKKKPAQPNSQQADDKTTVTQAKEGQDPAASLQTDTAASSPAAVEAPPKIEVPSVVVSLNTPLSDGLSLSPLLCHLPGEKKKKAEEKSVDSGQHSDDDSEGSGNEETLAASTAALRGSNPGLDVLDASEDEIQVPVTLKPTKAPPKPQVKPKFFPCRHSEPPPPSLSPSTKARSASIGDLLSDSSVCVQAHTAVARGNTAPGDDFMKLETEVALEMEKTQQLLSRVSKAKGGADGDGVPEDLLAKAMEKLKKADHVLREVHKLKVAKDSRNRNSW</sequence>
<reference evidence="4" key="1">
    <citation type="submission" date="2025-08" db="UniProtKB">
        <authorList>
            <consortium name="RefSeq"/>
        </authorList>
    </citation>
    <scope>IDENTIFICATION</scope>
</reference>
<feature type="compositionally biased region" description="Polar residues" evidence="1">
    <location>
        <begin position="316"/>
        <end position="331"/>
    </location>
</feature>
<dbReference type="PANTHER" id="PTHR15871:SF2">
    <property type="entry name" value="PLECKSTRIN HOMOLOGY DOMAIN-CONTAINING FAMILY O MEMBER 2"/>
    <property type="match status" value="1"/>
</dbReference>
<dbReference type="PANTHER" id="PTHR15871">
    <property type="entry name" value="PH DOMAIN-CONTAINING PROTEIN"/>
    <property type="match status" value="1"/>
</dbReference>
<dbReference type="RefSeq" id="XP_034088582.1">
    <property type="nucleotide sequence ID" value="XM_034232691.1"/>
</dbReference>
<dbReference type="AlphaFoldDB" id="A0A6P8WM37"/>
<dbReference type="GO" id="GO:0071888">
    <property type="term" value="P:macrophage apoptotic process"/>
    <property type="evidence" value="ECO:0007669"/>
    <property type="project" value="TreeGrafter"/>
</dbReference>
<dbReference type="OrthoDB" id="8860305at2759"/>
<dbReference type="CTD" id="80301"/>
<keyword evidence="3" id="KW-1185">Reference proteome</keyword>
<dbReference type="GeneID" id="117557016"/>
<proteinExistence type="predicted"/>
<feature type="compositionally biased region" description="Low complexity" evidence="1">
    <location>
        <begin position="469"/>
        <end position="479"/>
    </location>
</feature>
<dbReference type="Proteomes" id="UP000515161">
    <property type="component" value="Unplaced"/>
</dbReference>
<feature type="compositionally biased region" description="Polar residues" evidence="1">
    <location>
        <begin position="185"/>
        <end position="198"/>
    </location>
</feature>
<feature type="domain" description="PH" evidence="2">
    <location>
        <begin position="17"/>
        <end position="120"/>
    </location>
</feature>
<dbReference type="InterPro" id="IPR011993">
    <property type="entry name" value="PH-like_dom_sf"/>
</dbReference>
<dbReference type="FunCoup" id="A0A6P8WM37">
    <property type="interactions" value="7"/>
</dbReference>
<feature type="compositionally biased region" description="Basic and acidic residues" evidence="1">
    <location>
        <begin position="287"/>
        <end position="303"/>
    </location>
</feature>
<name>A0A6P8WM37_GYMAC</name>